<name>A0ACB7UDY4_DIOAL</name>
<sequence length="426" mass="48752">MLSSLSLRARERERERERDRGMASGLRMDQETAQELVKKGATLLLLDVPQFTLFGIDTQMFSVGPNFKGIKMIPPGPHFVCYSSANKEGNEFSPTIGFFITTSYSEVVVRRWHCQDERLVKISEDEECRYSKAVKHLEFDNQLGPYALDHFVEWKRLSGYITNTAIERLEPIGGDITIACESGLIQDVPRTAMEKQLIEQLNISKFSRTTPEDSPRQKCYYTKIPQIVKRKDISGEELTAMNLDKTQLLETILLKDFKGAENLLLAELQFAFVAFMMGQSLQAFLQWKTLVSLFLCCTEAPLRTRSQLFSKFIEVIYWQLKHGFQKQKSTTAAEGKGISVFLDDAWFSKDIFLYRLCKDFFLLVLQSPVIDGDLLTWTRKLKGLLEDIFGWDFEESALDVMCEDGDEYAPVVVPPDEAMPVEDQAN</sequence>
<dbReference type="Proteomes" id="UP000827976">
    <property type="component" value="Chromosome 17"/>
</dbReference>
<comment type="caution">
    <text evidence="1">The sequence shown here is derived from an EMBL/GenBank/DDBJ whole genome shotgun (WGS) entry which is preliminary data.</text>
</comment>
<evidence type="ECO:0000313" key="2">
    <source>
        <dbReference type="Proteomes" id="UP000827976"/>
    </source>
</evidence>
<dbReference type="EMBL" id="CM037027">
    <property type="protein sequence ID" value="KAH7658532.1"/>
    <property type="molecule type" value="Genomic_DNA"/>
</dbReference>
<proteinExistence type="predicted"/>
<reference evidence="2" key="1">
    <citation type="journal article" date="2022" name="Nat. Commun.">
        <title>Chromosome evolution and the genetic basis of agronomically important traits in greater yam.</title>
        <authorList>
            <person name="Bredeson J.V."/>
            <person name="Lyons J.B."/>
            <person name="Oniyinde I.O."/>
            <person name="Okereke N.R."/>
            <person name="Kolade O."/>
            <person name="Nnabue I."/>
            <person name="Nwadili C.O."/>
            <person name="Hribova E."/>
            <person name="Parker M."/>
            <person name="Nwogha J."/>
            <person name="Shu S."/>
            <person name="Carlson J."/>
            <person name="Kariba R."/>
            <person name="Muthemba S."/>
            <person name="Knop K."/>
            <person name="Barton G.J."/>
            <person name="Sherwood A.V."/>
            <person name="Lopez-Montes A."/>
            <person name="Asiedu R."/>
            <person name="Jamnadass R."/>
            <person name="Muchugi A."/>
            <person name="Goodstein D."/>
            <person name="Egesi C.N."/>
            <person name="Featherston J."/>
            <person name="Asfaw A."/>
            <person name="Simpson G.G."/>
            <person name="Dolezel J."/>
            <person name="Hendre P.S."/>
            <person name="Van Deynze A."/>
            <person name="Kumar P.L."/>
            <person name="Obidiegwu J.E."/>
            <person name="Bhattacharjee R."/>
            <person name="Rokhsar D.S."/>
        </authorList>
    </citation>
    <scope>NUCLEOTIDE SEQUENCE [LARGE SCALE GENOMIC DNA]</scope>
    <source>
        <strain evidence="2">cv. TDa95/00328</strain>
    </source>
</reference>
<accession>A0ACB7UDY4</accession>
<gene>
    <name evidence="1" type="ORF">IHE45_17G094200</name>
</gene>
<keyword evidence="2" id="KW-1185">Reference proteome</keyword>
<protein>
    <submittedName>
        <fullName evidence="1">A1 cistron-splicing factor AAR2 protein</fullName>
    </submittedName>
</protein>
<organism evidence="1 2">
    <name type="scientific">Dioscorea alata</name>
    <name type="common">Purple yam</name>
    <dbReference type="NCBI Taxonomy" id="55571"/>
    <lineage>
        <taxon>Eukaryota</taxon>
        <taxon>Viridiplantae</taxon>
        <taxon>Streptophyta</taxon>
        <taxon>Embryophyta</taxon>
        <taxon>Tracheophyta</taxon>
        <taxon>Spermatophyta</taxon>
        <taxon>Magnoliopsida</taxon>
        <taxon>Liliopsida</taxon>
        <taxon>Dioscoreales</taxon>
        <taxon>Dioscoreaceae</taxon>
        <taxon>Dioscorea</taxon>
    </lineage>
</organism>
<evidence type="ECO:0000313" key="1">
    <source>
        <dbReference type="EMBL" id="KAH7658532.1"/>
    </source>
</evidence>